<dbReference type="Proteomes" id="UP000280444">
    <property type="component" value="Unassembled WGS sequence"/>
</dbReference>
<feature type="region of interest" description="Disordered" evidence="1">
    <location>
        <begin position="27"/>
        <end position="58"/>
    </location>
</feature>
<proteinExistence type="predicted"/>
<gene>
    <name evidence="2" type="ORF">EII11_06065</name>
</gene>
<evidence type="ECO:0000313" key="2">
    <source>
        <dbReference type="EMBL" id="RRC95427.1"/>
    </source>
</evidence>
<name>A0A3P1SEM2_9ACTO</name>
<reference evidence="2 3" key="1">
    <citation type="submission" date="2018-11" db="EMBL/GenBank/DDBJ databases">
        <title>Genomes From Bacteria Associated with the Canine Oral Cavity: a Test Case for Automated Genome-Based Taxonomic Assignment.</title>
        <authorList>
            <person name="Coil D.A."/>
            <person name="Jospin G."/>
            <person name="Darling A.E."/>
            <person name="Wallis C."/>
            <person name="Davis I.J."/>
            <person name="Harris S."/>
            <person name="Eisen J.A."/>
            <person name="Holcombe L.J."/>
            <person name="O'Flynn C."/>
        </authorList>
    </citation>
    <scope>NUCLEOTIDE SEQUENCE [LARGE SCALE GENOMIC DNA]</scope>
    <source>
        <strain evidence="2 3">OH770</strain>
    </source>
</reference>
<evidence type="ECO:0000313" key="3">
    <source>
        <dbReference type="Proteomes" id="UP000280444"/>
    </source>
</evidence>
<accession>A0A3P1SEM2</accession>
<feature type="compositionally biased region" description="Polar residues" evidence="1">
    <location>
        <begin position="27"/>
        <end position="55"/>
    </location>
</feature>
<comment type="caution">
    <text evidence="2">The sequence shown here is derived from an EMBL/GenBank/DDBJ whole genome shotgun (WGS) entry which is preliminary data.</text>
</comment>
<dbReference type="OrthoDB" id="9765468at2"/>
<keyword evidence="3" id="KW-1185">Reference proteome</keyword>
<sequence length="252" mass="27569">MAHTHSLRRYAAMSIIAAITLTACSSPSHRETGNTSQSVENLVASQEGTQSSGSPISPLLYGITAEEDDILHDFRNKCPMNKGARVYFNPELRNITVDMDYITADNQADCLKLSGGLFGIPQGTATYAINIYETDLPLLPKPALSEQDIAERVQALEQKVGSGAADISYARFTDGAIHLGIRLIPMHCWQIPFMDSVDAANPWKALSPEIQQEILDLQSLNVPVTLERDFVSPQCKDCSSEPECHQFAIGCK</sequence>
<organism evidence="2 3">
    <name type="scientific">Schaalia canis</name>
    <dbReference type="NCBI Taxonomy" id="100469"/>
    <lineage>
        <taxon>Bacteria</taxon>
        <taxon>Bacillati</taxon>
        <taxon>Actinomycetota</taxon>
        <taxon>Actinomycetes</taxon>
        <taxon>Actinomycetales</taxon>
        <taxon>Actinomycetaceae</taxon>
        <taxon>Schaalia</taxon>
    </lineage>
</organism>
<evidence type="ECO:0000256" key="1">
    <source>
        <dbReference type="SAM" id="MobiDB-lite"/>
    </source>
</evidence>
<dbReference type="RefSeq" id="WP_124870106.1">
    <property type="nucleotide sequence ID" value="NZ_RQZF01000004.1"/>
</dbReference>
<protein>
    <submittedName>
        <fullName evidence="2">Uncharacterized protein</fullName>
    </submittedName>
</protein>
<dbReference type="EMBL" id="RQZF01000004">
    <property type="protein sequence ID" value="RRC95427.1"/>
    <property type="molecule type" value="Genomic_DNA"/>
</dbReference>
<dbReference type="AlphaFoldDB" id="A0A3P1SEM2"/>